<dbReference type="AlphaFoldDB" id="A0A7J9SJ49"/>
<protein>
    <submittedName>
        <fullName evidence="7">ATP-binding cassette domain-containing protein</fullName>
    </submittedName>
</protein>
<evidence type="ECO:0000256" key="2">
    <source>
        <dbReference type="ARBA" id="ARBA00022448"/>
    </source>
</evidence>
<name>A0A7J9SJ49_9EURY</name>
<feature type="domain" description="ABC transporter" evidence="6">
    <location>
        <begin position="17"/>
        <end position="267"/>
    </location>
</feature>
<dbReference type="NCBIfam" id="TIGR01727">
    <property type="entry name" value="oligo_HPY"/>
    <property type="match status" value="1"/>
</dbReference>
<dbReference type="RefSeq" id="WP_185192373.1">
    <property type="nucleotide sequence ID" value="NZ_JACKXD010000002.1"/>
</dbReference>
<dbReference type="Pfam" id="PF08352">
    <property type="entry name" value="oligo_HPY"/>
    <property type="match status" value="1"/>
</dbReference>
<evidence type="ECO:0000259" key="6">
    <source>
        <dbReference type="PROSITE" id="PS50893"/>
    </source>
</evidence>
<dbReference type="GO" id="GO:0015833">
    <property type="term" value="P:peptide transport"/>
    <property type="evidence" value="ECO:0007669"/>
    <property type="project" value="InterPro"/>
</dbReference>
<keyword evidence="3" id="KW-0547">Nucleotide-binding</keyword>
<sequence>MNGNATSHGSAESTPLLQVRDLRKHYPIEEGILRRQTGTVRAVDGVDLDVRAGDIHAIVGESGCGKSTLLETLLGLEEPTGGTVRFDGTDISTLSAGAQRELKSEIQIVFQNPESSLDPRDTIGQIIAEPLDLHTDATNRQIDARVVSLLDDVGLGPDYYGRYPHELSGGQQQRVAIARAISLNPSLLLLDEPTSALDVSVQSKILKLLGEIKDEYDLTYVMVTHDLSVVRQFATEVSVMYLGNVIETAPVEALFGSPKHPYTKALISAVPVPDPHYDSENDITLPGTVPEPSDPPAGCRFHPRCPVATEECSAAFPEFETHGDNHVRCIRVDEAESLGPVTGDSRSASSSPARQTTEDD</sequence>
<dbReference type="InterPro" id="IPR003593">
    <property type="entry name" value="AAA+_ATPase"/>
</dbReference>
<dbReference type="InterPro" id="IPR003439">
    <property type="entry name" value="ABC_transporter-like_ATP-bd"/>
</dbReference>
<dbReference type="InterPro" id="IPR017871">
    <property type="entry name" value="ABC_transporter-like_CS"/>
</dbReference>
<dbReference type="SUPFAM" id="SSF52540">
    <property type="entry name" value="P-loop containing nucleoside triphosphate hydrolases"/>
    <property type="match status" value="1"/>
</dbReference>
<dbReference type="Gene3D" id="3.40.50.300">
    <property type="entry name" value="P-loop containing nucleotide triphosphate hydrolases"/>
    <property type="match status" value="1"/>
</dbReference>
<dbReference type="PROSITE" id="PS00211">
    <property type="entry name" value="ABC_TRANSPORTER_1"/>
    <property type="match status" value="1"/>
</dbReference>
<dbReference type="FunFam" id="3.40.50.300:FF:000016">
    <property type="entry name" value="Oligopeptide ABC transporter ATP-binding component"/>
    <property type="match status" value="1"/>
</dbReference>
<dbReference type="GO" id="GO:0016887">
    <property type="term" value="F:ATP hydrolysis activity"/>
    <property type="evidence" value="ECO:0007669"/>
    <property type="project" value="InterPro"/>
</dbReference>
<keyword evidence="8" id="KW-1185">Reference proteome</keyword>
<reference evidence="7 8" key="1">
    <citation type="submission" date="2020-08" db="EMBL/GenBank/DDBJ databases">
        <authorList>
            <person name="Seo M.-J."/>
        </authorList>
    </citation>
    <scope>NUCLEOTIDE SEQUENCE [LARGE SCALE GENOMIC DNA]</scope>
    <source>
        <strain evidence="7 8">MBLA0160</strain>
    </source>
</reference>
<keyword evidence="4 7" id="KW-0067">ATP-binding</keyword>
<evidence type="ECO:0000256" key="5">
    <source>
        <dbReference type="SAM" id="MobiDB-lite"/>
    </source>
</evidence>
<dbReference type="PROSITE" id="PS50893">
    <property type="entry name" value="ABC_TRANSPORTER_2"/>
    <property type="match status" value="1"/>
</dbReference>
<dbReference type="CDD" id="cd03257">
    <property type="entry name" value="ABC_NikE_OppD_transporters"/>
    <property type="match status" value="1"/>
</dbReference>
<dbReference type="Pfam" id="PF00005">
    <property type="entry name" value="ABC_tran"/>
    <property type="match status" value="1"/>
</dbReference>
<evidence type="ECO:0000256" key="3">
    <source>
        <dbReference type="ARBA" id="ARBA00022741"/>
    </source>
</evidence>
<accession>A0A7J9SJ49</accession>
<dbReference type="EMBL" id="JACKXD010000002">
    <property type="protein sequence ID" value="MBB6646017.1"/>
    <property type="molecule type" value="Genomic_DNA"/>
</dbReference>
<dbReference type="PANTHER" id="PTHR43776">
    <property type="entry name" value="TRANSPORT ATP-BINDING PROTEIN"/>
    <property type="match status" value="1"/>
</dbReference>
<dbReference type="InterPro" id="IPR027417">
    <property type="entry name" value="P-loop_NTPase"/>
</dbReference>
<comment type="caution">
    <text evidence="7">The sequence shown here is derived from an EMBL/GenBank/DDBJ whole genome shotgun (WGS) entry which is preliminary data.</text>
</comment>
<feature type="compositionally biased region" description="Polar residues" evidence="5">
    <location>
        <begin position="344"/>
        <end position="360"/>
    </location>
</feature>
<dbReference type="GO" id="GO:0005524">
    <property type="term" value="F:ATP binding"/>
    <property type="evidence" value="ECO:0007669"/>
    <property type="project" value="UniProtKB-KW"/>
</dbReference>
<dbReference type="SMART" id="SM00382">
    <property type="entry name" value="AAA"/>
    <property type="match status" value="1"/>
</dbReference>
<dbReference type="GO" id="GO:0055085">
    <property type="term" value="P:transmembrane transport"/>
    <property type="evidence" value="ECO:0007669"/>
    <property type="project" value="UniProtKB-ARBA"/>
</dbReference>
<evidence type="ECO:0000256" key="1">
    <source>
        <dbReference type="ARBA" id="ARBA00005417"/>
    </source>
</evidence>
<dbReference type="Proteomes" id="UP000546257">
    <property type="component" value="Unassembled WGS sequence"/>
</dbReference>
<feature type="region of interest" description="Disordered" evidence="5">
    <location>
        <begin position="336"/>
        <end position="360"/>
    </location>
</feature>
<evidence type="ECO:0000256" key="4">
    <source>
        <dbReference type="ARBA" id="ARBA00022840"/>
    </source>
</evidence>
<comment type="similarity">
    <text evidence="1">Belongs to the ABC transporter superfamily.</text>
</comment>
<evidence type="ECO:0000313" key="8">
    <source>
        <dbReference type="Proteomes" id="UP000546257"/>
    </source>
</evidence>
<keyword evidence="2" id="KW-0813">Transport</keyword>
<dbReference type="InterPro" id="IPR013563">
    <property type="entry name" value="Oligopep_ABC_C"/>
</dbReference>
<evidence type="ECO:0000313" key="7">
    <source>
        <dbReference type="EMBL" id="MBB6646017.1"/>
    </source>
</evidence>
<gene>
    <name evidence="7" type="ORF">H5V44_06905</name>
</gene>
<organism evidence="7 8">
    <name type="scientific">Halobellus ruber</name>
    <dbReference type="NCBI Taxonomy" id="2761102"/>
    <lineage>
        <taxon>Archaea</taxon>
        <taxon>Methanobacteriati</taxon>
        <taxon>Methanobacteriota</taxon>
        <taxon>Stenosarchaea group</taxon>
        <taxon>Halobacteria</taxon>
        <taxon>Halobacteriales</taxon>
        <taxon>Haloferacaceae</taxon>
        <taxon>Halobellus</taxon>
    </lineage>
</organism>
<dbReference type="PANTHER" id="PTHR43776:SF7">
    <property type="entry name" value="D,D-DIPEPTIDE TRANSPORT ATP-BINDING PROTEIN DDPF-RELATED"/>
    <property type="match status" value="1"/>
</dbReference>
<dbReference type="InterPro" id="IPR050319">
    <property type="entry name" value="ABC_transp_ATP-bind"/>
</dbReference>
<proteinExistence type="inferred from homology"/>